<feature type="non-terminal residue" evidence="2">
    <location>
        <position position="1"/>
    </location>
</feature>
<evidence type="ECO:0000256" key="1">
    <source>
        <dbReference type="SAM" id="MobiDB-lite"/>
    </source>
</evidence>
<comment type="caution">
    <text evidence="2">The sequence shown here is derived from an EMBL/GenBank/DDBJ whole genome shotgun (WGS) entry which is preliminary data.</text>
</comment>
<proteinExistence type="predicted"/>
<dbReference type="Proteomes" id="UP000095767">
    <property type="component" value="Unassembled WGS sequence"/>
</dbReference>
<evidence type="ECO:0000313" key="2">
    <source>
        <dbReference type="EMBL" id="OEL20790.1"/>
    </source>
</evidence>
<name>A0A1E5V6K9_9POAL</name>
<organism evidence="2 3">
    <name type="scientific">Dichanthelium oligosanthes</name>
    <dbReference type="NCBI Taxonomy" id="888268"/>
    <lineage>
        <taxon>Eukaryota</taxon>
        <taxon>Viridiplantae</taxon>
        <taxon>Streptophyta</taxon>
        <taxon>Embryophyta</taxon>
        <taxon>Tracheophyta</taxon>
        <taxon>Spermatophyta</taxon>
        <taxon>Magnoliopsida</taxon>
        <taxon>Liliopsida</taxon>
        <taxon>Poales</taxon>
        <taxon>Poaceae</taxon>
        <taxon>PACMAD clade</taxon>
        <taxon>Panicoideae</taxon>
        <taxon>Panicodae</taxon>
        <taxon>Paniceae</taxon>
        <taxon>Dichantheliinae</taxon>
        <taxon>Dichanthelium</taxon>
    </lineage>
</organism>
<keyword evidence="3" id="KW-1185">Reference proteome</keyword>
<evidence type="ECO:0000313" key="3">
    <source>
        <dbReference type="Proteomes" id="UP000095767"/>
    </source>
</evidence>
<gene>
    <name evidence="2" type="ORF">BAE44_0018195</name>
</gene>
<protein>
    <submittedName>
        <fullName evidence="2">Uncharacterized protein</fullName>
    </submittedName>
</protein>
<feature type="region of interest" description="Disordered" evidence="1">
    <location>
        <begin position="17"/>
        <end position="39"/>
    </location>
</feature>
<accession>A0A1E5V6K9</accession>
<dbReference type="AlphaFoldDB" id="A0A1E5V6K9"/>
<dbReference type="EMBL" id="LWDX02049689">
    <property type="protein sequence ID" value="OEL20790.1"/>
    <property type="molecule type" value="Genomic_DNA"/>
</dbReference>
<sequence>LTPKELNRLITIVPNPRQKKDYKDGRSSRVVTNMLDTKL</sequence>
<reference evidence="2 3" key="1">
    <citation type="submission" date="2016-09" db="EMBL/GenBank/DDBJ databases">
        <title>The draft genome of Dichanthelium oligosanthes: A C3 panicoid grass species.</title>
        <authorList>
            <person name="Studer A.J."/>
            <person name="Schnable J.C."/>
            <person name="Brutnell T.P."/>
        </authorList>
    </citation>
    <scope>NUCLEOTIDE SEQUENCE [LARGE SCALE GENOMIC DNA]</scope>
    <source>
        <strain evidence="3">cv. Kellogg 1175</strain>
        <tissue evidence="2">Leaf</tissue>
    </source>
</reference>
<feature type="compositionally biased region" description="Polar residues" evidence="1">
    <location>
        <begin position="29"/>
        <end position="39"/>
    </location>
</feature>
<feature type="compositionally biased region" description="Basic and acidic residues" evidence="1">
    <location>
        <begin position="18"/>
        <end position="27"/>
    </location>
</feature>